<evidence type="ECO:0000256" key="7">
    <source>
        <dbReference type="PIRNR" id="PIRNR036421"/>
    </source>
</evidence>
<dbReference type="GO" id="GO:0006508">
    <property type="term" value="P:proteolysis"/>
    <property type="evidence" value="ECO:0007669"/>
    <property type="project" value="UniProtKB-UniRule"/>
</dbReference>
<evidence type="ECO:0000256" key="1">
    <source>
        <dbReference type="ARBA" id="ARBA00004496"/>
    </source>
</evidence>
<comment type="subcellular location">
    <subcellularLocation>
        <location evidence="1 7">Cytoplasm</location>
    </subcellularLocation>
</comment>
<evidence type="ECO:0000313" key="12">
    <source>
        <dbReference type="EMBL" id="QNT77721.1"/>
    </source>
</evidence>
<feature type="site" description="Transition state stabilizer; via amide nitrogen" evidence="9">
    <location>
        <position position="1011"/>
    </location>
</feature>
<evidence type="ECO:0000256" key="9">
    <source>
        <dbReference type="PIRSR" id="PIRSR036421-3"/>
    </source>
</evidence>
<reference evidence="12 13" key="1">
    <citation type="submission" date="2020-08" db="EMBL/GenBank/DDBJ databases">
        <title>Complete genome sequence of Entomobacter blattae G55GP.</title>
        <authorList>
            <person name="Poehlein A."/>
            <person name="Guzman J."/>
            <person name="Daniel R."/>
            <person name="Vilcinskas A."/>
        </authorList>
    </citation>
    <scope>NUCLEOTIDE SEQUENCE [LARGE SCALE GENOMIC DNA]</scope>
    <source>
        <strain evidence="12 13">G55GP</strain>
    </source>
</reference>
<evidence type="ECO:0000256" key="8">
    <source>
        <dbReference type="PIRSR" id="PIRSR036421-1"/>
    </source>
</evidence>
<evidence type="ECO:0000256" key="4">
    <source>
        <dbReference type="ARBA" id="ARBA00022670"/>
    </source>
</evidence>
<gene>
    <name evidence="12" type="primary">tri1</name>
    <name evidence="12" type="ORF">JGUZn3_04720</name>
</gene>
<dbReference type="GO" id="GO:0008236">
    <property type="term" value="F:serine-type peptidase activity"/>
    <property type="evidence" value="ECO:0007669"/>
    <property type="project" value="UniProtKB-UniRule"/>
</dbReference>
<dbReference type="InterPro" id="IPR028204">
    <property type="entry name" value="Tricorn_C1"/>
</dbReference>
<dbReference type="InterPro" id="IPR036034">
    <property type="entry name" value="PDZ_sf"/>
</dbReference>
<comment type="similarity">
    <text evidence="2 7">Belongs to the peptidase S41B family.</text>
</comment>
<evidence type="ECO:0000256" key="6">
    <source>
        <dbReference type="ARBA" id="ARBA00022825"/>
    </source>
</evidence>
<feature type="active site" description="Charge relay system" evidence="8">
    <location>
        <position position="1068"/>
    </location>
</feature>
<dbReference type="InterPro" id="IPR005151">
    <property type="entry name" value="Tail-specific_protease"/>
</dbReference>
<dbReference type="Pfam" id="PF26550">
    <property type="entry name" value="Tricorn_2nd"/>
    <property type="match status" value="1"/>
</dbReference>
<dbReference type="AlphaFoldDB" id="A0A7H1NPL1"/>
<dbReference type="SUPFAM" id="SSF52096">
    <property type="entry name" value="ClpP/crotonase"/>
    <property type="match status" value="1"/>
</dbReference>
<dbReference type="SUPFAM" id="SSF82171">
    <property type="entry name" value="DPP6 N-terminal domain-like"/>
    <property type="match status" value="3"/>
</dbReference>
<dbReference type="InterPro" id="IPR029045">
    <property type="entry name" value="ClpP/crotonase-like_dom_sf"/>
</dbReference>
<dbReference type="Pfam" id="PF03572">
    <property type="entry name" value="Peptidase_S41"/>
    <property type="match status" value="1"/>
</dbReference>
<evidence type="ECO:0000313" key="13">
    <source>
        <dbReference type="Proteomes" id="UP000516349"/>
    </source>
</evidence>
<dbReference type="RefSeq" id="WP_203414149.1">
    <property type="nucleotide sequence ID" value="NZ_CP060244.1"/>
</dbReference>
<dbReference type="CDD" id="cd07562">
    <property type="entry name" value="Peptidase_S41_TRI"/>
    <property type="match status" value="1"/>
</dbReference>
<feature type="transmembrane region" description="Helical" evidence="10">
    <location>
        <begin position="12"/>
        <end position="34"/>
    </location>
</feature>
<dbReference type="InterPro" id="IPR012393">
    <property type="entry name" value="Tricorn_protease"/>
</dbReference>
<dbReference type="InterPro" id="IPR029414">
    <property type="entry name" value="Tricorn_PDZ"/>
</dbReference>
<feature type="active site" description="Nucleophile" evidence="8">
    <location>
        <position position="1010"/>
    </location>
</feature>
<dbReference type="PANTHER" id="PTHR43253">
    <property type="entry name" value="TRICORN PROTEASE HOMOLOG 2-RELATED"/>
    <property type="match status" value="1"/>
</dbReference>
<dbReference type="EMBL" id="CP060244">
    <property type="protein sequence ID" value="QNT77721.1"/>
    <property type="molecule type" value="Genomic_DNA"/>
</dbReference>
<dbReference type="PANTHER" id="PTHR43253:SF1">
    <property type="entry name" value="TRICORN PROTEASE HOMOLOG 2-RELATED"/>
    <property type="match status" value="1"/>
</dbReference>
<organism evidence="12 13">
    <name type="scientific">Entomobacter blattae</name>
    <dbReference type="NCBI Taxonomy" id="2762277"/>
    <lineage>
        <taxon>Bacteria</taxon>
        <taxon>Pseudomonadati</taxon>
        <taxon>Pseudomonadota</taxon>
        <taxon>Alphaproteobacteria</taxon>
        <taxon>Acetobacterales</taxon>
        <taxon>Acetobacteraceae</taxon>
        <taxon>Entomobacter</taxon>
    </lineage>
</organism>
<keyword evidence="10" id="KW-0472">Membrane</keyword>
<dbReference type="PIRSF" id="PIRSF036421">
    <property type="entry name" value="Tricorn_protease"/>
    <property type="match status" value="1"/>
</dbReference>
<keyword evidence="5 7" id="KW-0378">Hydrolase</keyword>
<protein>
    <recommendedName>
        <fullName evidence="7">Tricorn protease homolog</fullName>
        <ecNumber evidence="7">3.4.21.-</ecNumber>
    </recommendedName>
</protein>
<dbReference type="Pfam" id="PF14685">
    <property type="entry name" value="PDZ_Tricorn"/>
    <property type="match status" value="1"/>
</dbReference>
<dbReference type="KEGG" id="ebla:JGUZn3_04720"/>
<keyword evidence="10" id="KW-1133">Transmembrane helix</keyword>
<evidence type="ECO:0000256" key="10">
    <source>
        <dbReference type="SAM" id="Phobius"/>
    </source>
</evidence>
<dbReference type="Gene3D" id="3.90.226.10">
    <property type="entry name" value="2-enoyl-CoA Hydratase, Chain A, domain 1"/>
    <property type="match status" value="1"/>
</dbReference>
<dbReference type="SUPFAM" id="SSF50156">
    <property type="entry name" value="PDZ domain-like"/>
    <property type="match status" value="1"/>
</dbReference>
<keyword evidence="3 7" id="KW-0963">Cytoplasm</keyword>
<name>A0A7H1NPL1_9PROT</name>
<dbReference type="EC" id="3.4.21.-" evidence="7"/>
<comment type="function">
    <text evidence="7">Degrades oligopeptides.</text>
</comment>
<dbReference type="Proteomes" id="UP000516349">
    <property type="component" value="Chromosome"/>
</dbReference>
<dbReference type="GO" id="GO:0005737">
    <property type="term" value="C:cytoplasm"/>
    <property type="evidence" value="ECO:0007669"/>
    <property type="project" value="UniProtKB-SubCell"/>
</dbReference>
<dbReference type="Gene3D" id="2.30.42.10">
    <property type="match status" value="1"/>
</dbReference>
<dbReference type="Gene3D" id="2.120.10.60">
    <property type="entry name" value="Tricorn protease N-terminal domain"/>
    <property type="match status" value="1"/>
</dbReference>
<evidence type="ECO:0000256" key="5">
    <source>
        <dbReference type="ARBA" id="ARBA00022801"/>
    </source>
</evidence>
<evidence type="ECO:0000256" key="3">
    <source>
        <dbReference type="ARBA" id="ARBA00022490"/>
    </source>
</evidence>
<accession>A0A7H1NPL1</accession>
<evidence type="ECO:0000256" key="2">
    <source>
        <dbReference type="ARBA" id="ARBA00008524"/>
    </source>
</evidence>
<dbReference type="Gene3D" id="3.30.750.44">
    <property type="match status" value="1"/>
</dbReference>
<keyword evidence="6 7" id="KW-0720">Serine protease</keyword>
<proteinExistence type="inferred from homology"/>
<feature type="active site" description="Charge relay system" evidence="8">
    <location>
        <position position="787"/>
    </location>
</feature>
<dbReference type="InterPro" id="IPR015943">
    <property type="entry name" value="WD40/YVTN_repeat-like_dom_sf"/>
</dbReference>
<dbReference type="Pfam" id="PF26549">
    <property type="entry name" value="Tricorn_N"/>
    <property type="match status" value="1"/>
</dbReference>
<feature type="domain" description="Tail specific protease" evidence="11">
    <location>
        <begin position="887"/>
        <end position="1079"/>
    </location>
</feature>
<evidence type="ECO:0000259" key="11">
    <source>
        <dbReference type="SMART" id="SM00245"/>
    </source>
</evidence>
<dbReference type="Gene3D" id="2.130.10.10">
    <property type="entry name" value="YVTN repeat-like/Quinoprotein amine dehydrogenase"/>
    <property type="match status" value="1"/>
</dbReference>
<keyword evidence="10" id="KW-0812">Transmembrane</keyword>
<dbReference type="SMART" id="SM00245">
    <property type="entry name" value="TSPc"/>
    <property type="match status" value="1"/>
</dbReference>
<sequence length="1125" mass="126838">MHKKMKKWLQGFITHTPFYAFSLFAGVASSALYFGCYPAKAAGSPLDYGGRQPVFMRFPTLKNNQIVFIAHGNLWSVDRKGGTARRLTTELGDEYMPRFSPNGQWIAFTASYQGNRDVYVIPASGGSPRRLTYHSDITPQAPERWGPDNLVIAWTPDSKKIIFLSRRQAWNSWITLPFQVSVEGGLPERFPLDRSGLMSFSPDGKKIAYNRIFRDFRTWKRYNGGLAQQLYTYDLVSQELTPIAKGWGSATNPMWYGQKIYFISDRGDQKRRNLWVYNLENHKAEQVTHFTDYDVDFASLGDNGLVFQQGGNLYVLDLPDHTLHKVEAQVPDDASRTGRRFITIDEYVRYKDTAEQPDYDLAPSGKRLAISARGEVLTVPVDYGAVRNLTKTSGIDEDHPAWSPDGRLLAYATDKDGEYQLAIRPALGGEEKILTHFKNGYLYQPVFSPGGKYLATADAGHNLWVTSIENGQTVLVATDKHSEIHDQSWSPDGRFLAYSLVEENQQRSVWIYNREKAEARKVSMGENSDFNPVFSADGHYLFFASQRHDNAVFSEHEFNVSTAQTIGIYVTPLTAQLQPLLGIRSDEGKWVKDKEKKNIPTEDAPKTTIEFEGLMQRATPVPLKLGSLQSYAIRGDKLFYLLGPAQSIEGPLEGEDKGRLFSFDLKERKDTLIQGGVESFVLNRDGSKLAYLSEKKLSVIDAKEKHEPPKPLDFSTVGLFVSPQDEWKEMFRSAWRLERDLFVNPHMNGVDWQEVYNRYASLLPYVGSRSDLNYLIGEMQGELGNSHTYVGGGDYGDIRPRAPTLLLGAEFTLDKASGRYRIEKIYPGDATRSDYRSPLAEPGSIAKEGEYLLAINGQELRSPLTPYQLLAGVKGPLMLTLSDELAGKPHDITVNPISSELNLREKAWIDHNRALVEKESHGQIGYIYLSDMEGRGMEQFIRQFYSQLDKAGLIIDDRWNGGGFIDQILLERLRRILVGMSTNRQLGQGTIPQQLINGPKAVLINQYSASDGDIFPYYFRAYGLGPVIGKRSWGGVRGIRGEWPLLDGGYITIPEESIYGLNSTWVIENQGVKPDIEVENTPQEVLNGKDQQLLTAIHYVMDQLGQKHSHFPPPPSWSNPYPPQE</sequence>
<dbReference type="Pfam" id="PF14684">
    <property type="entry name" value="Tricorn_C1"/>
    <property type="match status" value="1"/>
</dbReference>
<keyword evidence="4 7" id="KW-0645">Protease</keyword>
<keyword evidence="13" id="KW-1185">Reference proteome</keyword>